<dbReference type="Gene3D" id="3.40.50.300">
    <property type="entry name" value="P-loop containing nucleotide triphosphate hydrolases"/>
    <property type="match status" value="1"/>
</dbReference>
<dbReference type="HOGENOM" id="CLU_654720_0_0_7"/>
<dbReference type="SUPFAM" id="SSF52540">
    <property type="entry name" value="P-loop containing nucleoside triphosphate hydrolases"/>
    <property type="match status" value="1"/>
</dbReference>
<evidence type="ECO:0000313" key="2">
    <source>
        <dbReference type="Proteomes" id="UP000019141"/>
    </source>
</evidence>
<organism evidence="1 2">
    <name type="scientific">Entotheonella factor</name>
    <dbReference type="NCBI Taxonomy" id="1429438"/>
    <lineage>
        <taxon>Bacteria</taxon>
        <taxon>Pseudomonadati</taxon>
        <taxon>Nitrospinota/Tectimicrobiota group</taxon>
        <taxon>Candidatus Tectimicrobiota</taxon>
        <taxon>Candidatus Entotheonellia</taxon>
        <taxon>Candidatus Entotheonellales</taxon>
        <taxon>Candidatus Entotheonellaceae</taxon>
        <taxon>Candidatus Entotheonella</taxon>
    </lineage>
</organism>
<protein>
    <submittedName>
        <fullName evidence="1">Uncharacterized protein</fullName>
    </submittedName>
</protein>
<gene>
    <name evidence="1" type="ORF">ETSY1_44490</name>
</gene>
<reference evidence="1 2" key="1">
    <citation type="journal article" date="2014" name="Nature">
        <title>An environmental bacterial taxon with a large and distinct metabolic repertoire.</title>
        <authorList>
            <person name="Wilson M.C."/>
            <person name="Mori T."/>
            <person name="Ruckert C."/>
            <person name="Uria A.R."/>
            <person name="Helf M.J."/>
            <person name="Takada K."/>
            <person name="Gernert C."/>
            <person name="Steffens U.A."/>
            <person name="Heycke N."/>
            <person name="Schmitt S."/>
            <person name="Rinke C."/>
            <person name="Helfrich E.J."/>
            <person name="Brachmann A.O."/>
            <person name="Gurgui C."/>
            <person name="Wakimoto T."/>
            <person name="Kracht M."/>
            <person name="Crusemann M."/>
            <person name="Hentschel U."/>
            <person name="Abe I."/>
            <person name="Matsunaga S."/>
            <person name="Kalinowski J."/>
            <person name="Takeyama H."/>
            <person name="Piel J."/>
        </authorList>
    </citation>
    <scope>NUCLEOTIDE SEQUENCE [LARGE SCALE GENOMIC DNA]</scope>
    <source>
        <strain evidence="2">TSY1</strain>
    </source>
</reference>
<accession>W4L3J7</accession>
<dbReference type="AlphaFoldDB" id="W4L3J7"/>
<dbReference type="Proteomes" id="UP000019141">
    <property type="component" value="Unassembled WGS sequence"/>
</dbReference>
<dbReference type="InterPro" id="IPR027417">
    <property type="entry name" value="P-loop_NTPase"/>
</dbReference>
<name>W4L3J7_ENTF1</name>
<dbReference type="Gene3D" id="3.40.50.10140">
    <property type="entry name" value="Toll/interleukin-1 receptor homology (TIR) domain"/>
    <property type="match status" value="1"/>
</dbReference>
<dbReference type="InterPro" id="IPR035897">
    <property type="entry name" value="Toll_tir_struct_dom_sf"/>
</dbReference>
<feature type="non-terminal residue" evidence="1">
    <location>
        <position position="420"/>
    </location>
</feature>
<sequence>MSPAAFSSEWSQLERNTVLFRNPQNSDRRFLPLLLEDCQIPPTIRRFSFVDWRQESDDALARLIQACQPPPSAGNATWPIDLSQIAPPGGAILHDDPFYIERVADAEVVAAARRPAGTLIIKAPRQMGKSSLLKRYLAECQQVNKTTVLLDFSLLAREDLADYATFLTRLARIMWRRLGTSPQAVSPRIDSQADMIDFIEDTILTVVPGEIVFAFDEADKLLGCDYQADFFAMLRYWHERRTDTPPSVWTRAALALVISTEPYLLINDVLRSPFNVTPPLELSAFNQEECHELNRRYGSCLPDREVTQLMELVGGHPYLVRLAYYHLTRQSQVAFATLVRDAAERFGPFGLHLRAMERKLMEESGQSLFTAMRQMVRDGTVPSRDMVDRLHGAGLVHEDQGVIVPANDLYRAIREIDNVR</sequence>
<keyword evidence="2" id="KW-1185">Reference proteome</keyword>
<proteinExistence type="predicted"/>
<evidence type="ECO:0000313" key="1">
    <source>
        <dbReference type="EMBL" id="ETW92245.1"/>
    </source>
</evidence>
<dbReference type="EMBL" id="AZHW01001574">
    <property type="protein sequence ID" value="ETW92245.1"/>
    <property type="molecule type" value="Genomic_DNA"/>
</dbReference>
<comment type="caution">
    <text evidence="1">The sequence shown here is derived from an EMBL/GenBank/DDBJ whole genome shotgun (WGS) entry which is preliminary data.</text>
</comment>
<dbReference type="Pfam" id="PF14516">
    <property type="entry name" value="AAA_35"/>
    <property type="match status" value="1"/>
</dbReference>